<reference evidence="2 3" key="1">
    <citation type="submission" date="2016-11" db="EMBL/GenBank/DDBJ databases">
        <authorList>
            <person name="Jaros S."/>
            <person name="Januszkiewicz K."/>
            <person name="Wedrychowicz H."/>
        </authorList>
    </citation>
    <scope>NUCLEOTIDE SEQUENCE [LARGE SCALE GENOMIC DNA]</scope>
    <source>
        <strain evidence="2 3">DSM 8605</strain>
    </source>
</reference>
<evidence type="ECO:0000313" key="3">
    <source>
        <dbReference type="Proteomes" id="UP000184447"/>
    </source>
</evidence>
<keyword evidence="1" id="KW-0472">Membrane</keyword>
<dbReference type="AlphaFoldDB" id="A0A1M5QHT5"/>
<organism evidence="2 3">
    <name type="scientific">Clostridium grantii DSM 8605</name>
    <dbReference type="NCBI Taxonomy" id="1121316"/>
    <lineage>
        <taxon>Bacteria</taxon>
        <taxon>Bacillati</taxon>
        <taxon>Bacillota</taxon>
        <taxon>Clostridia</taxon>
        <taxon>Eubacteriales</taxon>
        <taxon>Clostridiaceae</taxon>
        <taxon>Clostridium</taxon>
    </lineage>
</organism>
<evidence type="ECO:0000313" key="2">
    <source>
        <dbReference type="EMBL" id="SHH13652.1"/>
    </source>
</evidence>
<dbReference type="RefSeq" id="WP_073335897.1">
    <property type="nucleotide sequence ID" value="NZ_FQXM01000002.1"/>
</dbReference>
<keyword evidence="3" id="KW-1185">Reference proteome</keyword>
<gene>
    <name evidence="2" type="ORF">SAMN02745207_00108</name>
</gene>
<dbReference type="Proteomes" id="UP000184447">
    <property type="component" value="Unassembled WGS sequence"/>
</dbReference>
<feature type="transmembrane region" description="Helical" evidence="1">
    <location>
        <begin position="41"/>
        <end position="58"/>
    </location>
</feature>
<dbReference type="EMBL" id="FQXM01000002">
    <property type="protein sequence ID" value="SHH13652.1"/>
    <property type="molecule type" value="Genomic_DNA"/>
</dbReference>
<evidence type="ECO:0000256" key="1">
    <source>
        <dbReference type="SAM" id="Phobius"/>
    </source>
</evidence>
<keyword evidence="1" id="KW-0812">Transmembrane</keyword>
<keyword evidence="1" id="KW-1133">Transmembrane helix</keyword>
<sequence length="95" mass="10911">MIQTINLSYPRKKVQNIYNDFFFQIKFKQSLIKGNKKSNRVFGIILAHLVVLATLAGIKNSKNTVDQLIKEMGYPTIDAIFQMMKMGNLAYTHVD</sequence>
<proteinExistence type="predicted"/>
<name>A0A1M5QHT5_9CLOT</name>
<dbReference type="OrthoDB" id="9812943at2"/>
<dbReference type="STRING" id="1121316.SAMN02745207_00108"/>
<protein>
    <submittedName>
        <fullName evidence="2">Uncharacterized protein</fullName>
    </submittedName>
</protein>
<accession>A0A1M5QHT5</accession>